<organism evidence="5 6">
    <name type="scientific">Nocardioides panacihumi</name>
    <dbReference type="NCBI Taxonomy" id="400774"/>
    <lineage>
        <taxon>Bacteria</taxon>
        <taxon>Bacillati</taxon>
        <taxon>Actinomycetota</taxon>
        <taxon>Actinomycetes</taxon>
        <taxon>Propionibacteriales</taxon>
        <taxon>Nocardioidaceae</taxon>
        <taxon>Nocardioides</taxon>
    </lineage>
</organism>
<evidence type="ECO:0000256" key="3">
    <source>
        <dbReference type="ARBA" id="ARBA00022827"/>
    </source>
</evidence>
<evidence type="ECO:0000256" key="4">
    <source>
        <dbReference type="ARBA" id="ARBA00023002"/>
    </source>
</evidence>
<evidence type="ECO:0000256" key="2">
    <source>
        <dbReference type="ARBA" id="ARBA00022630"/>
    </source>
</evidence>
<dbReference type="PRINTS" id="PR00469">
    <property type="entry name" value="PNDRDTASEII"/>
</dbReference>
<evidence type="ECO:0000313" key="5">
    <source>
        <dbReference type="EMBL" id="GAA1948409.1"/>
    </source>
</evidence>
<dbReference type="Pfam" id="PF00743">
    <property type="entry name" value="FMO-like"/>
    <property type="match status" value="1"/>
</dbReference>
<dbReference type="PANTHER" id="PTHR42877:SF4">
    <property type="entry name" value="FAD_NAD(P)-BINDING DOMAIN-CONTAINING PROTEIN-RELATED"/>
    <property type="match status" value="1"/>
</dbReference>
<dbReference type="EMBL" id="BAAAPB010000001">
    <property type="protein sequence ID" value="GAA1948409.1"/>
    <property type="molecule type" value="Genomic_DNA"/>
</dbReference>
<evidence type="ECO:0000256" key="1">
    <source>
        <dbReference type="ARBA" id="ARBA00010139"/>
    </source>
</evidence>
<comment type="similarity">
    <text evidence="1">Belongs to the FAD-binding monooxygenase family.</text>
</comment>
<dbReference type="PANTHER" id="PTHR42877">
    <property type="entry name" value="L-ORNITHINE N(5)-MONOOXYGENASE-RELATED"/>
    <property type="match status" value="1"/>
</dbReference>
<dbReference type="SUPFAM" id="SSF51905">
    <property type="entry name" value="FAD/NAD(P)-binding domain"/>
    <property type="match status" value="2"/>
</dbReference>
<accession>A0ABP5BNN5</accession>
<keyword evidence="3" id="KW-0274">FAD</keyword>
<keyword evidence="4" id="KW-0560">Oxidoreductase</keyword>
<name>A0ABP5BNN5_9ACTN</name>
<gene>
    <name evidence="5" type="ORF">GCM10009798_04480</name>
</gene>
<dbReference type="Proteomes" id="UP001500571">
    <property type="component" value="Unassembled WGS sequence"/>
</dbReference>
<dbReference type="InterPro" id="IPR036188">
    <property type="entry name" value="FAD/NAD-bd_sf"/>
</dbReference>
<dbReference type="RefSeq" id="WP_344041971.1">
    <property type="nucleotide sequence ID" value="NZ_BAAAPB010000001.1"/>
</dbReference>
<sequence length="490" mass="54536">MRVGIIGAGMSGLFLAHHLAEAGIDYTIFEKRAGVGGTWYDNTYPGLHVDVITRSYEFPFARKNYWSKRYAPGSEISRYLSDFAREEGILAKVRFNTEVLLSAWEDGSWTLTLSDGTTETFDAVVAATGFLHVPKRPTFPGTDTFAGHSWHSSEWDHTVDLAGKRVGVVGTGSSGIQIVSELGKRGHDVKHFIRTPQWIQIRENKKISVVERLLLRIPALAGYWDRRIMKLRIATEGSETWRLVPGPERDVQTQRFYDELAEAVPDPDLRAKLTPKDPPGCKRIPKSPDYYQVVQRPNVQPVFGGVQRVEANGIVDPDGTLHELDVIVYATGFDTHAYMRPMDVVGPDGLTVDKLWAEGVYSYRGIGLPGMPNFFLLNGPFAPVNSVAIPTCLRDEVGFLMRLLATSQRESRALAPTEEATDAFCGTVRAALPGTTYSLCDNWYTDQAGTAIIWPFTRQEHADQYADASLADFERFEARGDRTLSGEVAR</sequence>
<dbReference type="Gene3D" id="3.50.50.60">
    <property type="entry name" value="FAD/NAD(P)-binding domain"/>
    <property type="match status" value="2"/>
</dbReference>
<evidence type="ECO:0000313" key="6">
    <source>
        <dbReference type="Proteomes" id="UP001500571"/>
    </source>
</evidence>
<keyword evidence="2" id="KW-0285">Flavoprotein</keyword>
<reference evidence="6" key="1">
    <citation type="journal article" date="2019" name="Int. J. Syst. Evol. Microbiol.">
        <title>The Global Catalogue of Microorganisms (GCM) 10K type strain sequencing project: providing services to taxonomists for standard genome sequencing and annotation.</title>
        <authorList>
            <consortium name="The Broad Institute Genomics Platform"/>
            <consortium name="The Broad Institute Genome Sequencing Center for Infectious Disease"/>
            <person name="Wu L."/>
            <person name="Ma J."/>
        </authorList>
    </citation>
    <scope>NUCLEOTIDE SEQUENCE [LARGE SCALE GENOMIC DNA]</scope>
    <source>
        <strain evidence="6">JCM 15309</strain>
    </source>
</reference>
<comment type="caution">
    <text evidence="5">The sequence shown here is derived from an EMBL/GenBank/DDBJ whole genome shotgun (WGS) entry which is preliminary data.</text>
</comment>
<protein>
    <submittedName>
        <fullName evidence="5">NAD(P)/FAD-dependent oxidoreductase</fullName>
    </submittedName>
</protein>
<proteinExistence type="inferred from homology"/>
<dbReference type="InterPro" id="IPR020946">
    <property type="entry name" value="Flavin_mOase-like"/>
</dbReference>
<keyword evidence="6" id="KW-1185">Reference proteome</keyword>
<dbReference type="InterPro" id="IPR051209">
    <property type="entry name" value="FAD-bind_Monooxygenase_sf"/>
</dbReference>